<feature type="compositionally biased region" description="Basic and acidic residues" evidence="1">
    <location>
        <begin position="10"/>
        <end position="34"/>
    </location>
</feature>
<proteinExistence type="predicted"/>
<dbReference type="Proteomes" id="UP000030645">
    <property type="component" value="Unassembled WGS sequence"/>
</dbReference>
<dbReference type="AlphaFoldDB" id="W9R7M6"/>
<evidence type="ECO:0000313" key="3">
    <source>
        <dbReference type="Proteomes" id="UP000030645"/>
    </source>
</evidence>
<keyword evidence="3" id="KW-1185">Reference proteome</keyword>
<accession>W9R7M6</accession>
<feature type="region of interest" description="Disordered" evidence="1">
    <location>
        <begin position="100"/>
        <end position="151"/>
    </location>
</feature>
<feature type="compositionally biased region" description="Basic and acidic residues" evidence="1">
    <location>
        <begin position="135"/>
        <end position="148"/>
    </location>
</feature>
<dbReference type="InterPro" id="IPR034577">
    <property type="entry name" value="NIMIN-2"/>
</dbReference>
<dbReference type="EMBL" id="KE344319">
    <property type="protein sequence ID" value="EXB56930.1"/>
    <property type="molecule type" value="Genomic_DNA"/>
</dbReference>
<sequence>MELQKRKRSPEREDREEKDQRTKRATKEKEEEGGRVVVVPTEEEVDEFFAILRRMQVAVKYFEKSAGGGNGGWRGTWREALENTEEEEVVVVVEDHVGGNQDHDHEILDGGDRVESVNKKKRNEEISNGGLDLNAEPREEQDKRENSGGDRLIIIDGDDDLVNHCQPSIRVAARLRGCIKSTREATGLTGSSHCAGGRL</sequence>
<protein>
    <submittedName>
        <fullName evidence="2">Uncharacterized protein</fullName>
    </submittedName>
</protein>
<evidence type="ECO:0000256" key="1">
    <source>
        <dbReference type="SAM" id="MobiDB-lite"/>
    </source>
</evidence>
<reference evidence="3" key="1">
    <citation type="submission" date="2013-01" db="EMBL/GenBank/DDBJ databases">
        <title>Draft Genome Sequence of a Mulberry Tree, Morus notabilis C.K. Schneid.</title>
        <authorList>
            <person name="He N."/>
            <person name="Zhao S."/>
        </authorList>
    </citation>
    <scope>NUCLEOTIDE SEQUENCE</scope>
</reference>
<dbReference type="PANTHER" id="PTHR35735">
    <property type="entry name" value="PROTEIN NIM1-INTERACTING 2"/>
    <property type="match status" value="1"/>
</dbReference>
<organism evidence="2 3">
    <name type="scientific">Morus notabilis</name>
    <dbReference type="NCBI Taxonomy" id="981085"/>
    <lineage>
        <taxon>Eukaryota</taxon>
        <taxon>Viridiplantae</taxon>
        <taxon>Streptophyta</taxon>
        <taxon>Embryophyta</taxon>
        <taxon>Tracheophyta</taxon>
        <taxon>Spermatophyta</taxon>
        <taxon>Magnoliopsida</taxon>
        <taxon>eudicotyledons</taxon>
        <taxon>Gunneridae</taxon>
        <taxon>Pentapetalae</taxon>
        <taxon>rosids</taxon>
        <taxon>fabids</taxon>
        <taxon>Rosales</taxon>
        <taxon>Moraceae</taxon>
        <taxon>Moreae</taxon>
        <taxon>Morus</taxon>
    </lineage>
</organism>
<gene>
    <name evidence="2" type="ORF">L484_019975</name>
</gene>
<dbReference type="PANTHER" id="PTHR35735:SF5">
    <property type="entry name" value="PROTEIN NIM1-INTERACTING 2"/>
    <property type="match status" value="1"/>
</dbReference>
<evidence type="ECO:0000313" key="2">
    <source>
        <dbReference type="EMBL" id="EXB56930.1"/>
    </source>
</evidence>
<feature type="compositionally biased region" description="Basic and acidic residues" evidence="1">
    <location>
        <begin position="100"/>
        <end position="125"/>
    </location>
</feature>
<dbReference type="eggNOG" id="ENOG502T1H5">
    <property type="taxonomic scope" value="Eukaryota"/>
</dbReference>
<name>W9R7M6_9ROSA</name>
<dbReference type="GO" id="GO:0010112">
    <property type="term" value="P:regulation of systemic acquired resistance"/>
    <property type="evidence" value="ECO:0007669"/>
    <property type="project" value="InterPro"/>
</dbReference>
<feature type="region of interest" description="Disordered" evidence="1">
    <location>
        <begin position="1"/>
        <end position="35"/>
    </location>
</feature>